<keyword evidence="1" id="KW-0732">Signal</keyword>
<accession>A0ABU0XG13</accession>
<sequence length="157" mass="16829">MFSFGFVTRVIIATAPVITAATIFPNVAQAAVANDLVQLAQIQQMGVASDGTYPDRFGSLENTFCAADLVDTFGAGCDDRGRNLLGVVPLNDFAVSYALSAGRTHYVLARQLRDGSVLAVSDTVRLPVTCESYNYECLTQLTDDEGLRNSVPGWQSL</sequence>
<proteinExistence type="predicted"/>
<name>A0ABU0XG13_9MICO</name>
<keyword evidence="3" id="KW-1185">Reference proteome</keyword>
<organism evidence="2 3">
    <name type="scientific">Microbacterium capsulatum</name>
    <dbReference type="NCBI Taxonomy" id="3041921"/>
    <lineage>
        <taxon>Bacteria</taxon>
        <taxon>Bacillati</taxon>
        <taxon>Actinomycetota</taxon>
        <taxon>Actinomycetes</taxon>
        <taxon>Micrococcales</taxon>
        <taxon>Microbacteriaceae</taxon>
        <taxon>Microbacterium</taxon>
    </lineage>
</organism>
<evidence type="ECO:0000256" key="1">
    <source>
        <dbReference type="SAM" id="SignalP"/>
    </source>
</evidence>
<dbReference type="EMBL" id="JAVFCB010000004">
    <property type="protein sequence ID" value="MDQ4214061.1"/>
    <property type="molecule type" value="Genomic_DNA"/>
</dbReference>
<comment type="caution">
    <text evidence="2">The sequence shown here is derived from an EMBL/GenBank/DDBJ whole genome shotgun (WGS) entry which is preliminary data.</text>
</comment>
<reference evidence="2 3" key="1">
    <citation type="submission" date="2023-08" db="EMBL/GenBank/DDBJ databases">
        <title>Microbacterium sp. nov., isolated from a waste landfill.</title>
        <authorList>
            <person name="Wen W."/>
        </authorList>
    </citation>
    <scope>NUCLEOTIDE SEQUENCE [LARGE SCALE GENOMIC DNA]</scope>
    <source>
        <strain evidence="2 3">ASV81</strain>
    </source>
</reference>
<dbReference type="Proteomes" id="UP001230289">
    <property type="component" value="Unassembled WGS sequence"/>
</dbReference>
<evidence type="ECO:0000313" key="3">
    <source>
        <dbReference type="Proteomes" id="UP001230289"/>
    </source>
</evidence>
<feature type="chain" id="PRO_5046670503" evidence="1">
    <location>
        <begin position="31"/>
        <end position="157"/>
    </location>
</feature>
<protein>
    <submittedName>
        <fullName evidence="2">Uncharacterized protein</fullName>
    </submittedName>
</protein>
<evidence type="ECO:0000313" key="2">
    <source>
        <dbReference type="EMBL" id="MDQ4214061.1"/>
    </source>
</evidence>
<gene>
    <name evidence="2" type="ORF">RBR11_09040</name>
</gene>
<feature type="signal peptide" evidence="1">
    <location>
        <begin position="1"/>
        <end position="30"/>
    </location>
</feature>
<dbReference type="RefSeq" id="WP_308488995.1">
    <property type="nucleotide sequence ID" value="NZ_JAVFCB010000004.1"/>
</dbReference>